<keyword evidence="4 9" id="KW-0378">Hydrolase</keyword>
<dbReference type="PANTHER" id="PTHR43213:SF5">
    <property type="entry name" value="BIFUNCTIONAL DTTP_UTP PYROPHOSPHATASE_METHYLTRANSFERASE PROTEIN-RELATED"/>
    <property type="match status" value="1"/>
</dbReference>
<dbReference type="FunFam" id="3.90.950.10:FF:000005">
    <property type="entry name" value="7-methyl-GTP pyrophosphatase"/>
    <property type="match status" value="1"/>
</dbReference>
<sequence length="191" mass="21823">MNWIPEYNFILASKSPRRQELLKSLGIVFQMKTKDVDENYPPELSPDQIPGYLAEKKAKAFANELNNNDLLITADTIVVLNRKVLEKPDDYDHAYKMLSALSGKMHEVITGVCLSSTKKSVVFSSLTNVQFKKLSEVEIDYYIRNYKPFDKAGAYGIQEWIGTIGISHIEGSFYNVMGLPLQKLYEEIQKF</sequence>
<evidence type="ECO:0000256" key="1">
    <source>
        <dbReference type="ARBA" id="ARBA00001968"/>
    </source>
</evidence>
<dbReference type="OrthoDB" id="9807767at2"/>
<dbReference type="HAMAP" id="MF_00528">
    <property type="entry name" value="Maf"/>
    <property type="match status" value="1"/>
</dbReference>
<evidence type="ECO:0000313" key="11">
    <source>
        <dbReference type="Proteomes" id="UP000032544"/>
    </source>
</evidence>
<dbReference type="PIRSF" id="PIRSF006305">
    <property type="entry name" value="Maf"/>
    <property type="match status" value="1"/>
</dbReference>
<evidence type="ECO:0000256" key="6">
    <source>
        <dbReference type="ARBA" id="ARBA00050213"/>
    </source>
</evidence>
<feature type="active site" description="Proton acceptor" evidence="9">
    <location>
        <position position="75"/>
    </location>
</feature>
<proteinExistence type="inferred from homology"/>
<reference evidence="10 11" key="1">
    <citation type="submission" date="2014-09" db="EMBL/GenBank/DDBJ databases">
        <title>Draft Genome Sequence of Draconibacterium sp. JN14CK-3.</title>
        <authorList>
            <person name="Dong C."/>
            <person name="Lai Q."/>
            <person name="Shao Z."/>
        </authorList>
    </citation>
    <scope>NUCLEOTIDE SEQUENCE [LARGE SCALE GENOMIC DNA]</scope>
    <source>
        <strain evidence="10 11">JN14CK-3</strain>
    </source>
</reference>
<evidence type="ECO:0000313" key="10">
    <source>
        <dbReference type="EMBL" id="KJF43188.1"/>
    </source>
</evidence>
<dbReference type="GO" id="GO:0005737">
    <property type="term" value="C:cytoplasm"/>
    <property type="evidence" value="ECO:0007669"/>
    <property type="project" value="UniProtKB-SubCell"/>
</dbReference>
<evidence type="ECO:0000256" key="4">
    <source>
        <dbReference type="ARBA" id="ARBA00022801"/>
    </source>
</evidence>
<comment type="cofactor">
    <cofactor evidence="1 9">
        <name>a divalent metal cation</name>
        <dbReference type="ChEBI" id="CHEBI:60240"/>
    </cofactor>
</comment>
<dbReference type="NCBIfam" id="TIGR00172">
    <property type="entry name" value="maf"/>
    <property type="match status" value="1"/>
</dbReference>
<name>A0A0D8JBJ4_9BACT</name>
<evidence type="ECO:0000256" key="5">
    <source>
        <dbReference type="ARBA" id="ARBA00023080"/>
    </source>
</evidence>
<dbReference type="CDD" id="cd00555">
    <property type="entry name" value="Maf"/>
    <property type="match status" value="1"/>
</dbReference>
<dbReference type="InterPro" id="IPR029001">
    <property type="entry name" value="ITPase-like_fam"/>
</dbReference>
<dbReference type="Gene3D" id="3.90.950.10">
    <property type="match status" value="1"/>
</dbReference>
<comment type="similarity">
    <text evidence="8">Belongs to the Maf family. YceF subfamily.</text>
</comment>
<comment type="subcellular location">
    <subcellularLocation>
        <location evidence="2 9">Cytoplasm</location>
    </subcellularLocation>
</comment>
<dbReference type="STRING" id="1544798.LH29_13080"/>
<dbReference type="InterPro" id="IPR003697">
    <property type="entry name" value="Maf-like"/>
</dbReference>
<evidence type="ECO:0000256" key="3">
    <source>
        <dbReference type="ARBA" id="ARBA00022490"/>
    </source>
</evidence>
<dbReference type="EC" id="3.6.1.9" evidence="9"/>
<comment type="catalytic activity">
    <reaction evidence="9">
        <text>UTP + H2O = UMP + diphosphate + H(+)</text>
        <dbReference type="Rhea" id="RHEA:29395"/>
        <dbReference type="ChEBI" id="CHEBI:15377"/>
        <dbReference type="ChEBI" id="CHEBI:15378"/>
        <dbReference type="ChEBI" id="CHEBI:33019"/>
        <dbReference type="ChEBI" id="CHEBI:46398"/>
        <dbReference type="ChEBI" id="CHEBI:57865"/>
        <dbReference type="EC" id="3.6.1.9"/>
    </reaction>
</comment>
<dbReference type="EMBL" id="JRHC01000003">
    <property type="protein sequence ID" value="KJF43188.1"/>
    <property type="molecule type" value="Genomic_DNA"/>
</dbReference>
<comment type="function">
    <text evidence="7">Nucleoside triphosphate pyrophosphatase that hydrolyzes 7-methyl-GTP (m(7)GTP). May have a dual role in cell division arrest and in preventing the incorporation of modified nucleotides into cellular nucleic acids.</text>
</comment>
<comment type="catalytic activity">
    <reaction evidence="9">
        <text>dTTP + H2O = dTMP + diphosphate + H(+)</text>
        <dbReference type="Rhea" id="RHEA:28534"/>
        <dbReference type="ChEBI" id="CHEBI:15377"/>
        <dbReference type="ChEBI" id="CHEBI:15378"/>
        <dbReference type="ChEBI" id="CHEBI:33019"/>
        <dbReference type="ChEBI" id="CHEBI:37568"/>
        <dbReference type="ChEBI" id="CHEBI:63528"/>
        <dbReference type="EC" id="3.6.1.9"/>
    </reaction>
</comment>
<dbReference type="PANTHER" id="PTHR43213">
    <property type="entry name" value="BIFUNCTIONAL DTTP/UTP PYROPHOSPHATASE/METHYLTRANSFERASE PROTEIN-RELATED"/>
    <property type="match status" value="1"/>
</dbReference>
<evidence type="ECO:0000256" key="8">
    <source>
        <dbReference type="ARBA" id="ARBA00060749"/>
    </source>
</evidence>
<dbReference type="RefSeq" id="WP_045030326.1">
    <property type="nucleotide sequence ID" value="NZ_JRHC01000003.1"/>
</dbReference>
<dbReference type="GO" id="GO:0036221">
    <property type="term" value="F:UTP diphosphatase activity"/>
    <property type="evidence" value="ECO:0007669"/>
    <property type="project" value="RHEA"/>
</dbReference>
<comment type="caution">
    <text evidence="10">The sequence shown here is derived from an EMBL/GenBank/DDBJ whole genome shotgun (WGS) entry which is preliminary data.</text>
</comment>
<dbReference type="PATRIC" id="fig|1544798.3.peg.2773"/>
<keyword evidence="11" id="KW-1185">Reference proteome</keyword>
<evidence type="ECO:0000256" key="7">
    <source>
        <dbReference type="ARBA" id="ARBA00053369"/>
    </source>
</evidence>
<feature type="site" description="Important for substrate specificity" evidence="9">
    <location>
        <position position="158"/>
    </location>
</feature>
<dbReference type="AlphaFoldDB" id="A0A0D8JBJ4"/>
<keyword evidence="5 9" id="KW-0546">Nucleotide metabolism</keyword>
<gene>
    <name evidence="10" type="ORF">LH29_13080</name>
</gene>
<dbReference type="GO" id="GO:0009117">
    <property type="term" value="P:nucleotide metabolic process"/>
    <property type="evidence" value="ECO:0007669"/>
    <property type="project" value="UniProtKB-KW"/>
</dbReference>
<comment type="catalytic activity">
    <reaction evidence="6">
        <text>N(7)-methyl-GTP + H2O = N(7)-methyl-GMP + diphosphate + H(+)</text>
        <dbReference type="Rhea" id="RHEA:58744"/>
        <dbReference type="ChEBI" id="CHEBI:15377"/>
        <dbReference type="ChEBI" id="CHEBI:15378"/>
        <dbReference type="ChEBI" id="CHEBI:33019"/>
        <dbReference type="ChEBI" id="CHEBI:58285"/>
        <dbReference type="ChEBI" id="CHEBI:87133"/>
    </reaction>
</comment>
<dbReference type="SUPFAM" id="SSF52972">
    <property type="entry name" value="ITPase-like"/>
    <property type="match status" value="1"/>
</dbReference>
<dbReference type="Pfam" id="PF02545">
    <property type="entry name" value="Maf"/>
    <property type="match status" value="1"/>
</dbReference>
<comment type="function">
    <text evidence="9">Nucleoside triphosphate pyrophosphatase that hydrolyzes dTTP and UTP. May have a dual role in cell division arrest and in preventing the incorporation of modified nucleotides into cellular nucleic acids.</text>
</comment>
<organism evidence="10 11">
    <name type="scientific">Draconibacterium sediminis</name>
    <dbReference type="NCBI Taxonomy" id="1544798"/>
    <lineage>
        <taxon>Bacteria</taxon>
        <taxon>Pseudomonadati</taxon>
        <taxon>Bacteroidota</taxon>
        <taxon>Bacteroidia</taxon>
        <taxon>Marinilabiliales</taxon>
        <taxon>Prolixibacteraceae</taxon>
        <taxon>Draconibacterium</taxon>
    </lineage>
</organism>
<protein>
    <recommendedName>
        <fullName evidence="9">dTTP/UTP pyrophosphatase</fullName>
        <shortName evidence="9">dTTPase/UTPase</shortName>
        <ecNumber evidence="9">3.6.1.9</ecNumber>
    </recommendedName>
    <alternativeName>
        <fullName evidence="9">Nucleoside triphosphate pyrophosphatase</fullName>
    </alternativeName>
    <alternativeName>
        <fullName evidence="9">Nucleotide pyrophosphatase</fullName>
        <shortName evidence="9">Nucleotide PPase</shortName>
    </alternativeName>
</protein>
<feature type="site" description="Important for substrate specificity" evidence="9">
    <location>
        <position position="76"/>
    </location>
</feature>
<accession>A0A0D8JBJ4</accession>
<evidence type="ECO:0000256" key="2">
    <source>
        <dbReference type="ARBA" id="ARBA00004496"/>
    </source>
</evidence>
<comment type="similarity">
    <text evidence="9">Belongs to the Maf family. YhdE subfamily.</text>
</comment>
<dbReference type="GO" id="GO:0036218">
    <property type="term" value="F:dTTP diphosphatase activity"/>
    <property type="evidence" value="ECO:0007669"/>
    <property type="project" value="RHEA"/>
</dbReference>
<evidence type="ECO:0000256" key="9">
    <source>
        <dbReference type="HAMAP-Rule" id="MF_00528"/>
    </source>
</evidence>
<feature type="site" description="Important for substrate specificity" evidence="9">
    <location>
        <position position="17"/>
    </location>
</feature>
<comment type="caution">
    <text evidence="9">Lacks conserved residue(s) required for the propagation of feature annotation.</text>
</comment>
<keyword evidence="3 9" id="KW-0963">Cytoplasm</keyword>
<dbReference type="Proteomes" id="UP000032544">
    <property type="component" value="Unassembled WGS sequence"/>
</dbReference>